<dbReference type="EMBL" id="WIVE01000051">
    <property type="protein sequence ID" value="MQX37663.1"/>
    <property type="molecule type" value="Genomic_DNA"/>
</dbReference>
<dbReference type="InterPro" id="IPR030489">
    <property type="entry name" value="TR_Rrf2-type_CS"/>
</dbReference>
<evidence type="ECO:0000313" key="3">
    <source>
        <dbReference type="Proteomes" id="UP000434582"/>
    </source>
</evidence>
<accession>A0A7X1ZFL7</accession>
<dbReference type="PANTHER" id="PTHR33221:SF15">
    <property type="entry name" value="HTH-TYPE TRANSCRIPTIONAL REGULATOR YWGB-RELATED"/>
    <property type="match status" value="1"/>
</dbReference>
<sequence length="163" mass="17244">MIRIPRRHLAAIEAVLDVAYHGGPVPVRGAEIADRLGLPRRYLEQSLQTLARAGILLAQRGPRGGYRLARERRRITVGEIVRALGGEDDEGADGGTDGGGKPANGAAAGTASALGEAVILPMARHAEAALQSHLDGLTIEDLCRQGRERGVQGVRDEALDFTI</sequence>
<evidence type="ECO:0000313" key="2">
    <source>
        <dbReference type="EMBL" id="MQX37663.1"/>
    </source>
</evidence>
<comment type="caution">
    <text evidence="2">The sequence shown here is derived from an EMBL/GenBank/DDBJ whole genome shotgun (WGS) entry which is preliminary data.</text>
</comment>
<dbReference type="Proteomes" id="UP000434582">
    <property type="component" value="Unassembled WGS sequence"/>
</dbReference>
<protein>
    <submittedName>
        <fullName evidence="2">Rrf2 family transcriptional regulator</fullName>
    </submittedName>
</protein>
<dbReference type="AlphaFoldDB" id="A0A7X1ZFL7"/>
<dbReference type="PANTHER" id="PTHR33221">
    <property type="entry name" value="WINGED HELIX-TURN-HELIX TRANSCRIPTIONAL REGULATOR, RRF2 FAMILY"/>
    <property type="match status" value="1"/>
</dbReference>
<organism evidence="2 3">
    <name type="scientific">Roseospira navarrensis</name>
    <dbReference type="NCBI Taxonomy" id="140058"/>
    <lineage>
        <taxon>Bacteria</taxon>
        <taxon>Pseudomonadati</taxon>
        <taxon>Pseudomonadota</taxon>
        <taxon>Alphaproteobacteria</taxon>
        <taxon>Rhodospirillales</taxon>
        <taxon>Rhodospirillaceae</taxon>
        <taxon>Roseospira</taxon>
    </lineage>
</organism>
<dbReference type="PROSITE" id="PS51197">
    <property type="entry name" value="HTH_RRF2_2"/>
    <property type="match status" value="1"/>
</dbReference>
<dbReference type="Pfam" id="PF02082">
    <property type="entry name" value="Rrf2"/>
    <property type="match status" value="1"/>
</dbReference>
<dbReference type="GO" id="GO:0005829">
    <property type="term" value="C:cytosol"/>
    <property type="evidence" value="ECO:0007669"/>
    <property type="project" value="TreeGrafter"/>
</dbReference>
<keyword evidence="3" id="KW-1185">Reference proteome</keyword>
<dbReference type="InterPro" id="IPR000944">
    <property type="entry name" value="Tscrpt_reg_Rrf2"/>
</dbReference>
<dbReference type="GO" id="GO:0003700">
    <property type="term" value="F:DNA-binding transcription factor activity"/>
    <property type="evidence" value="ECO:0007669"/>
    <property type="project" value="TreeGrafter"/>
</dbReference>
<proteinExistence type="predicted"/>
<reference evidence="2 3" key="1">
    <citation type="submission" date="2019-10" db="EMBL/GenBank/DDBJ databases">
        <title>Draft whole-genome sequence of the purple nonsulfur photosynthetic bacterium Roseospira navarrensis DSM 15114.</title>
        <authorList>
            <person name="Kyndt J.A."/>
            <person name="Meyer T.E."/>
        </authorList>
    </citation>
    <scope>NUCLEOTIDE SEQUENCE [LARGE SCALE GENOMIC DNA]</scope>
    <source>
        <strain evidence="2 3">DSM 15114</strain>
    </source>
</reference>
<dbReference type="OrthoDB" id="9800519at2"/>
<name>A0A7X1ZFL7_9PROT</name>
<dbReference type="NCBIfam" id="TIGR00738">
    <property type="entry name" value="rrf2_super"/>
    <property type="match status" value="1"/>
</dbReference>
<dbReference type="RefSeq" id="WP_153345370.1">
    <property type="nucleotide sequence ID" value="NZ_WIVE01000051.1"/>
</dbReference>
<dbReference type="Gene3D" id="1.10.10.10">
    <property type="entry name" value="Winged helix-like DNA-binding domain superfamily/Winged helix DNA-binding domain"/>
    <property type="match status" value="1"/>
</dbReference>
<feature type="region of interest" description="Disordered" evidence="1">
    <location>
        <begin position="86"/>
        <end position="107"/>
    </location>
</feature>
<feature type="compositionally biased region" description="Gly residues" evidence="1">
    <location>
        <begin position="93"/>
        <end position="102"/>
    </location>
</feature>
<dbReference type="InterPro" id="IPR036390">
    <property type="entry name" value="WH_DNA-bd_sf"/>
</dbReference>
<dbReference type="InterPro" id="IPR036388">
    <property type="entry name" value="WH-like_DNA-bd_sf"/>
</dbReference>
<evidence type="ECO:0000256" key="1">
    <source>
        <dbReference type="SAM" id="MobiDB-lite"/>
    </source>
</evidence>
<gene>
    <name evidence="2" type="ORF">GHC57_14155</name>
</gene>
<dbReference type="PROSITE" id="PS01332">
    <property type="entry name" value="HTH_RRF2_1"/>
    <property type="match status" value="1"/>
</dbReference>
<dbReference type="SUPFAM" id="SSF46785">
    <property type="entry name" value="Winged helix' DNA-binding domain"/>
    <property type="match status" value="1"/>
</dbReference>